<dbReference type="Proteomes" id="UP000001640">
    <property type="component" value="Chromosome 10"/>
</dbReference>
<name>G0VKU1_NAUCA</name>
<proteinExistence type="predicted"/>
<dbReference type="HOGENOM" id="CLU_540776_0_0_1"/>
<dbReference type="EMBL" id="HE576761">
    <property type="protein sequence ID" value="CCC72129.1"/>
    <property type="molecule type" value="Genomic_DNA"/>
</dbReference>
<reference key="2">
    <citation type="submission" date="2011-08" db="EMBL/GenBank/DDBJ databases">
        <title>Genome sequence of Naumovozyma castellii.</title>
        <authorList>
            <person name="Gordon J.L."/>
            <person name="Armisen D."/>
            <person name="Proux-Wera E."/>
            <person name="OhEigeartaigh S.S."/>
            <person name="Byrne K.P."/>
            <person name="Wolfe K.H."/>
        </authorList>
    </citation>
    <scope>NUCLEOTIDE SEQUENCE</scope>
    <source>
        <strain>Type strain:CBS 4309</strain>
    </source>
</reference>
<dbReference type="RefSeq" id="XP_003678467.1">
    <property type="nucleotide sequence ID" value="XM_003678419.1"/>
</dbReference>
<dbReference type="eggNOG" id="ENOG502QWIY">
    <property type="taxonomic scope" value="Eukaryota"/>
</dbReference>
<dbReference type="FunCoup" id="G0VKU1">
    <property type="interactions" value="56"/>
</dbReference>
<protein>
    <recommendedName>
        <fullName evidence="3">Arrestin-like N-terminal domain-containing protein</fullName>
    </recommendedName>
</protein>
<sequence>MGPKITILPAPPLNGQFYSSHDEINGTVHLSISKSLPIKNITVLLRGFAETMTKFDQEYLMSPSLQEHRSYHTLLDMETRVFPPDNVWDALEGSSKPFKVKPGEYDYQFKFDKFPRRPKCLANHRVTDTVFVKRRENYLPPSFNNKWKEFNKIDNLDLYFYSLGKIIYNLQVRIELGKSMNWYKPFDKFLREYSIIEFIPDSKLLEQGLNGSPTSSALPQGAEEMTMAMYPEDIKRPPLDLRSMETELNTVDTDPSSANGTFSRDTMIDRLGIRSAVPATMTMGNEHIYKSRYKIGLPDGDSNLWLEIRSRDNAIKQTYRMDPMFQEGSGRFDQVFLMLSCSSDNVRETLSMVMKNVAAKKLQLNLLETVTFLSQGVGNENFSSLRLAALGLEADVEGADDVFDGGEFEYVSRGSKHSAGPMYYKFQCELKLKKIPALQYLYFNQEDYRHRGNRLYSFKTCTIKREFQFQLLIDWEINGSAKVGRQTEVIIKPVQIFCQCRPNSSALRSGAAPDYTRGGMAIGEVDALPLYVPPPEYVETPKDT</sequence>
<organism evidence="1 2">
    <name type="scientific">Naumovozyma castellii</name>
    <name type="common">Yeast</name>
    <name type="synonym">Saccharomyces castellii</name>
    <dbReference type="NCBI Taxonomy" id="27288"/>
    <lineage>
        <taxon>Eukaryota</taxon>
        <taxon>Fungi</taxon>
        <taxon>Dikarya</taxon>
        <taxon>Ascomycota</taxon>
        <taxon>Saccharomycotina</taxon>
        <taxon>Saccharomycetes</taxon>
        <taxon>Saccharomycetales</taxon>
        <taxon>Saccharomycetaceae</taxon>
        <taxon>Naumovozyma</taxon>
    </lineage>
</organism>
<dbReference type="OMA" id="YSFKTCT"/>
<dbReference type="OrthoDB" id="3365616at2759"/>
<evidence type="ECO:0000313" key="2">
    <source>
        <dbReference type="Proteomes" id="UP000001640"/>
    </source>
</evidence>
<dbReference type="GeneID" id="96905826"/>
<gene>
    <name evidence="1" type="primary">NCAS0J01500</name>
    <name evidence="1" type="ordered locus">NCAS_0J01500</name>
</gene>
<dbReference type="STRING" id="1064592.G0VKU1"/>
<dbReference type="KEGG" id="ncs:NCAS_0J01500"/>
<dbReference type="AlphaFoldDB" id="G0VKU1"/>
<reference evidence="1 2" key="1">
    <citation type="journal article" date="2011" name="Proc. Natl. Acad. Sci. U.S.A.">
        <title>Evolutionary erosion of yeast sex chromosomes by mating-type switching accidents.</title>
        <authorList>
            <person name="Gordon J.L."/>
            <person name="Armisen D."/>
            <person name="Proux-Wera E."/>
            <person name="Oheigeartaigh S.S."/>
            <person name="Byrne K.P."/>
            <person name="Wolfe K.H."/>
        </authorList>
    </citation>
    <scope>NUCLEOTIDE SEQUENCE [LARGE SCALE GENOMIC DNA]</scope>
    <source>
        <strain evidence="2">ATCC 76901 / BCRC 22586 / CBS 4309 / NBRC 1992 / NRRL Y-12630</strain>
    </source>
</reference>
<accession>G0VKU1</accession>
<dbReference type="Gene3D" id="2.60.40.640">
    <property type="match status" value="1"/>
</dbReference>
<dbReference type="InterPro" id="IPR014752">
    <property type="entry name" value="Arrestin-like_C"/>
</dbReference>
<dbReference type="InParanoid" id="G0VKU1"/>
<evidence type="ECO:0000313" key="1">
    <source>
        <dbReference type="EMBL" id="CCC72129.1"/>
    </source>
</evidence>
<dbReference type="CDD" id="cd22952">
    <property type="entry name" value="ART10-like"/>
    <property type="match status" value="1"/>
</dbReference>
<keyword evidence="2" id="KW-1185">Reference proteome</keyword>
<evidence type="ECO:0008006" key="3">
    <source>
        <dbReference type="Google" id="ProtNLM"/>
    </source>
</evidence>